<evidence type="ECO:0000313" key="10">
    <source>
        <dbReference type="Proteomes" id="UP001139494"/>
    </source>
</evidence>
<dbReference type="SMART" id="SM00387">
    <property type="entry name" value="HATPase_c"/>
    <property type="match status" value="1"/>
</dbReference>
<dbReference type="PROSITE" id="PS50109">
    <property type="entry name" value="HIS_KIN"/>
    <property type="match status" value="1"/>
</dbReference>
<comment type="caution">
    <text evidence="9">The sequence shown here is derived from an EMBL/GenBank/DDBJ whole genome shotgun (WGS) entry which is preliminary data.</text>
</comment>
<dbReference type="Gene3D" id="1.10.287.130">
    <property type="match status" value="1"/>
</dbReference>
<dbReference type="InterPro" id="IPR036890">
    <property type="entry name" value="HATPase_C_sf"/>
</dbReference>
<dbReference type="SUPFAM" id="SSF55874">
    <property type="entry name" value="ATPase domain of HSP90 chaperone/DNA topoisomerase II/histidine kinase"/>
    <property type="match status" value="2"/>
</dbReference>
<dbReference type="PROSITE" id="PS50112">
    <property type="entry name" value="PAS"/>
    <property type="match status" value="1"/>
</dbReference>
<dbReference type="InterPro" id="IPR029016">
    <property type="entry name" value="GAF-like_dom_sf"/>
</dbReference>
<sequence length="559" mass="60985">MASNDDSQGPPEIPSELPFELLLAEAPFGVLVIDSTSTIRYTNEALTDTLGYEPAALVGESLTRLIPSRLQSSHLEAFEAYLESGQRHLDWDQIELSAVHSAGHEVPVVIAIQETPTEDKDLFTGIVVDVSEQSRLERELEANVDVLHELYVIASDSTLSFEQRRQSVLELGCRYLDLPYGFVTEITSAEQTIVDAVGDHELLQSGETCPIEESYCRRTIEGDGFLAVANAVEEGWEEDRAYERFGLGSYIGGKLVVDGGLFGTLCFASHDPRGRPFSDSERTFVELASRWLGYEIQQRRQRRQLERQNDRLDRFASRASHDLRNPLSAAKGRLELARERHEGDEDIEAALEAIADADARIDETLEFARLGGAVTDPQPVALAEAARVAWERAGEATATMTVEDDIEIRGDRDRIERLLENLFRNSVEHGSTSSRTQSDDSVEHGSTSNRPQADDSVEHGSTGSPTESDDAVEHAGTGVTVRLGGLSDGTGFYVADDGPGVPEDDRETVLGSGYTTSEEGSGFGLAIVTEIAAAHGWDVRVIESAAGGARFEIVDVTVS</sequence>
<protein>
    <recommendedName>
        <fullName evidence="2">histidine kinase</fullName>
        <ecNumber evidence="2">2.7.13.3</ecNumber>
    </recommendedName>
</protein>
<organism evidence="9 10">
    <name type="scientific">Natronomonas aquatica</name>
    <dbReference type="NCBI Taxonomy" id="2841590"/>
    <lineage>
        <taxon>Archaea</taxon>
        <taxon>Methanobacteriati</taxon>
        <taxon>Methanobacteriota</taxon>
        <taxon>Stenosarchaea group</taxon>
        <taxon>Halobacteria</taxon>
        <taxon>Halobacteriales</taxon>
        <taxon>Natronomonadaceae</taxon>
        <taxon>Natronomonas</taxon>
    </lineage>
</organism>
<dbReference type="InterPro" id="IPR000014">
    <property type="entry name" value="PAS"/>
</dbReference>
<dbReference type="RefSeq" id="WP_256030583.1">
    <property type="nucleotide sequence ID" value="NZ_JAHLKM010000028.1"/>
</dbReference>
<accession>A0A9R1CUY1</accession>
<feature type="domain" description="PAS" evidence="8">
    <location>
        <begin position="15"/>
        <end position="85"/>
    </location>
</feature>
<dbReference type="EMBL" id="JAHLKM010000028">
    <property type="protein sequence ID" value="MCQ4334530.1"/>
    <property type="molecule type" value="Genomic_DNA"/>
</dbReference>
<keyword evidence="3" id="KW-0808">Transferase</keyword>
<dbReference type="Gene3D" id="3.30.565.10">
    <property type="entry name" value="Histidine kinase-like ATPase, C-terminal domain"/>
    <property type="match status" value="1"/>
</dbReference>
<evidence type="ECO:0000256" key="6">
    <source>
        <dbReference type="SAM" id="MobiDB-lite"/>
    </source>
</evidence>
<evidence type="ECO:0000256" key="5">
    <source>
        <dbReference type="ARBA" id="ARBA00023012"/>
    </source>
</evidence>
<dbReference type="Gene3D" id="3.30.450.20">
    <property type="entry name" value="PAS domain"/>
    <property type="match status" value="1"/>
</dbReference>
<keyword evidence="5" id="KW-0902">Two-component regulatory system</keyword>
<evidence type="ECO:0000259" key="7">
    <source>
        <dbReference type="PROSITE" id="PS50109"/>
    </source>
</evidence>
<evidence type="ECO:0000256" key="2">
    <source>
        <dbReference type="ARBA" id="ARBA00012438"/>
    </source>
</evidence>
<dbReference type="Pfam" id="PF13426">
    <property type="entry name" value="PAS_9"/>
    <property type="match status" value="1"/>
</dbReference>
<dbReference type="PANTHER" id="PTHR43711:SF1">
    <property type="entry name" value="HISTIDINE KINASE 1"/>
    <property type="match status" value="1"/>
</dbReference>
<dbReference type="InterPro" id="IPR003594">
    <property type="entry name" value="HATPase_dom"/>
</dbReference>
<dbReference type="InterPro" id="IPR005467">
    <property type="entry name" value="His_kinase_dom"/>
</dbReference>
<gene>
    <name evidence="9" type="ORF">KM295_13815</name>
</gene>
<dbReference type="AlphaFoldDB" id="A0A9R1CUY1"/>
<dbReference type="CDD" id="cd00130">
    <property type="entry name" value="PAS"/>
    <property type="match status" value="1"/>
</dbReference>
<dbReference type="SMART" id="SM00065">
    <property type="entry name" value="GAF"/>
    <property type="match status" value="1"/>
</dbReference>
<dbReference type="Pfam" id="PF02518">
    <property type="entry name" value="HATPase_c"/>
    <property type="match status" value="1"/>
</dbReference>
<evidence type="ECO:0000256" key="1">
    <source>
        <dbReference type="ARBA" id="ARBA00000085"/>
    </source>
</evidence>
<dbReference type="SMART" id="SM00388">
    <property type="entry name" value="HisKA"/>
    <property type="match status" value="1"/>
</dbReference>
<dbReference type="PANTHER" id="PTHR43711">
    <property type="entry name" value="TWO-COMPONENT HISTIDINE KINASE"/>
    <property type="match status" value="1"/>
</dbReference>
<dbReference type="Proteomes" id="UP001139494">
    <property type="component" value="Unassembled WGS sequence"/>
</dbReference>
<feature type="region of interest" description="Disordered" evidence="6">
    <location>
        <begin position="426"/>
        <end position="473"/>
    </location>
</feature>
<evidence type="ECO:0000259" key="8">
    <source>
        <dbReference type="PROSITE" id="PS50112"/>
    </source>
</evidence>
<keyword evidence="10" id="KW-1185">Reference proteome</keyword>
<comment type="catalytic activity">
    <reaction evidence="1">
        <text>ATP + protein L-histidine = ADP + protein N-phospho-L-histidine.</text>
        <dbReference type="EC" id="2.7.13.3"/>
    </reaction>
</comment>
<dbReference type="SUPFAM" id="SSF55785">
    <property type="entry name" value="PYP-like sensor domain (PAS domain)"/>
    <property type="match status" value="1"/>
</dbReference>
<dbReference type="InterPro" id="IPR003661">
    <property type="entry name" value="HisK_dim/P_dom"/>
</dbReference>
<dbReference type="EC" id="2.7.13.3" evidence="2"/>
<dbReference type="Gene3D" id="3.30.450.40">
    <property type="match status" value="1"/>
</dbReference>
<dbReference type="Pfam" id="PF00512">
    <property type="entry name" value="HisKA"/>
    <property type="match status" value="1"/>
</dbReference>
<reference evidence="9" key="1">
    <citation type="journal article" date="2023" name="Front. Microbiol.">
        <title>Genomic-based phylogenetic and metabolic analyses of the genus Natronomonas, and description of Natronomonas aquatica sp. nov.</title>
        <authorList>
            <person name="Garcia-Roldan A."/>
            <person name="Duran-Viseras A."/>
            <person name="de la Haba R.R."/>
            <person name="Corral P."/>
            <person name="Sanchez-Porro C."/>
            <person name="Ventosa A."/>
        </authorList>
    </citation>
    <scope>NUCLEOTIDE SEQUENCE</scope>
    <source>
        <strain evidence="9">F2-12</strain>
    </source>
</reference>
<dbReference type="InterPro" id="IPR050736">
    <property type="entry name" value="Sensor_HK_Regulatory"/>
</dbReference>
<evidence type="ECO:0000256" key="3">
    <source>
        <dbReference type="ARBA" id="ARBA00022679"/>
    </source>
</evidence>
<dbReference type="InterPro" id="IPR003018">
    <property type="entry name" value="GAF"/>
</dbReference>
<dbReference type="Pfam" id="PF01590">
    <property type="entry name" value="GAF"/>
    <property type="match status" value="1"/>
</dbReference>
<dbReference type="InterPro" id="IPR036097">
    <property type="entry name" value="HisK_dim/P_sf"/>
</dbReference>
<evidence type="ECO:0000256" key="4">
    <source>
        <dbReference type="ARBA" id="ARBA00022777"/>
    </source>
</evidence>
<keyword evidence="4" id="KW-0418">Kinase</keyword>
<dbReference type="CDD" id="cd00082">
    <property type="entry name" value="HisKA"/>
    <property type="match status" value="1"/>
</dbReference>
<dbReference type="SUPFAM" id="SSF55781">
    <property type="entry name" value="GAF domain-like"/>
    <property type="match status" value="1"/>
</dbReference>
<proteinExistence type="predicted"/>
<dbReference type="SUPFAM" id="SSF47384">
    <property type="entry name" value="Homodimeric domain of signal transducing histidine kinase"/>
    <property type="match status" value="1"/>
</dbReference>
<dbReference type="SMART" id="SM00091">
    <property type="entry name" value="PAS"/>
    <property type="match status" value="1"/>
</dbReference>
<dbReference type="GO" id="GO:0000155">
    <property type="term" value="F:phosphorelay sensor kinase activity"/>
    <property type="evidence" value="ECO:0007669"/>
    <property type="project" value="InterPro"/>
</dbReference>
<name>A0A9R1CUY1_9EURY</name>
<evidence type="ECO:0000313" key="9">
    <source>
        <dbReference type="EMBL" id="MCQ4334530.1"/>
    </source>
</evidence>
<dbReference type="InterPro" id="IPR035965">
    <property type="entry name" value="PAS-like_dom_sf"/>
</dbReference>
<feature type="domain" description="Histidine kinase" evidence="7">
    <location>
        <begin position="318"/>
        <end position="553"/>
    </location>
</feature>
<dbReference type="NCBIfam" id="TIGR00229">
    <property type="entry name" value="sensory_box"/>
    <property type="match status" value="1"/>
</dbReference>